<accession>A0A419R6G6</accession>
<dbReference type="PANTHER" id="PTHR38039">
    <property type="entry name" value="TOXIN YOEB"/>
    <property type="match status" value="1"/>
</dbReference>
<organism evidence="7 8">
    <name type="scientific">Tsuneonella suprasediminis</name>
    <dbReference type="NCBI Taxonomy" id="2306996"/>
    <lineage>
        <taxon>Bacteria</taxon>
        <taxon>Pseudomonadati</taxon>
        <taxon>Pseudomonadota</taxon>
        <taxon>Alphaproteobacteria</taxon>
        <taxon>Sphingomonadales</taxon>
        <taxon>Erythrobacteraceae</taxon>
        <taxon>Tsuneonella</taxon>
    </lineage>
</organism>
<dbReference type="GO" id="GO:0004519">
    <property type="term" value="F:endonuclease activity"/>
    <property type="evidence" value="ECO:0007669"/>
    <property type="project" value="UniProtKB-KW"/>
</dbReference>
<evidence type="ECO:0000256" key="4">
    <source>
        <dbReference type="ARBA" id="ARBA00022759"/>
    </source>
</evidence>
<dbReference type="GO" id="GO:0098795">
    <property type="term" value="P:global gene silencing by mRNA cleavage"/>
    <property type="evidence" value="ECO:0007669"/>
    <property type="project" value="TreeGrafter"/>
</dbReference>
<evidence type="ECO:0000256" key="5">
    <source>
        <dbReference type="ARBA" id="ARBA00022801"/>
    </source>
</evidence>
<evidence type="ECO:0000256" key="3">
    <source>
        <dbReference type="ARBA" id="ARBA00022722"/>
    </source>
</evidence>
<dbReference type="AlphaFoldDB" id="A0A419R6G6"/>
<keyword evidence="5" id="KW-0378">Hydrolase</keyword>
<dbReference type="Proteomes" id="UP000284322">
    <property type="component" value="Unassembled WGS sequence"/>
</dbReference>
<dbReference type="InterPro" id="IPR035093">
    <property type="entry name" value="RelE/ParE_toxin_dom_sf"/>
</dbReference>
<evidence type="ECO:0000256" key="2">
    <source>
        <dbReference type="ARBA" id="ARBA00022649"/>
    </source>
</evidence>
<dbReference type="SUPFAM" id="SSF143011">
    <property type="entry name" value="RelE-like"/>
    <property type="match status" value="1"/>
</dbReference>
<dbReference type="InterPro" id="IPR009614">
    <property type="entry name" value="YoeB_toxin"/>
</dbReference>
<gene>
    <name evidence="7" type="ORF">D6858_00085</name>
</gene>
<dbReference type="Gene3D" id="3.30.2310.20">
    <property type="entry name" value="RelE-like"/>
    <property type="match status" value="1"/>
</dbReference>
<dbReference type="EMBL" id="RAHJ01000001">
    <property type="protein sequence ID" value="RJX71793.1"/>
    <property type="molecule type" value="Genomic_DNA"/>
</dbReference>
<comment type="similarity">
    <text evidence="1">Belongs to the YoeB family.</text>
</comment>
<keyword evidence="3" id="KW-0540">Nuclease</keyword>
<evidence type="ECO:0000313" key="8">
    <source>
        <dbReference type="Proteomes" id="UP000284322"/>
    </source>
</evidence>
<evidence type="ECO:0000256" key="1">
    <source>
        <dbReference type="ARBA" id="ARBA00008172"/>
    </source>
</evidence>
<dbReference type="GO" id="GO:0016787">
    <property type="term" value="F:hydrolase activity"/>
    <property type="evidence" value="ECO:0007669"/>
    <property type="project" value="UniProtKB-KW"/>
</dbReference>
<proteinExistence type="inferred from homology"/>
<evidence type="ECO:0000313" key="7">
    <source>
        <dbReference type="EMBL" id="RJX71793.1"/>
    </source>
</evidence>
<comment type="caution">
    <text evidence="7">The sequence shown here is derived from an EMBL/GenBank/DDBJ whole genome shotgun (WGS) entry which is preliminary data.</text>
</comment>
<sequence>MKLVWSDNAWDDYLYWQGTDRKTLKRVNALIKECKRTPFTGTGKPEPLKGPLNGWWSRRITQEDRLVYRVVGEGVAQSLEIVQCRYHY</sequence>
<keyword evidence="8" id="KW-1185">Reference proteome</keyword>
<dbReference type="NCBIfam" id="TIGR02116">
    <property type="entry name" value="toxin_Txe_YoeB"/>
    <property type="match status" value="1"/>
</dbReference>
<keyword evidence="4" id="KW-0255">Endonuclease</keyword>
<dbReference type="GO" id="GO:0006401">
    <property type="term" value="P:RNA catabolic process"/>
    <property type="evidence" value="ECO:0007669"/>
    <property type="project" value="InterPro"/>
</dbReference>
<name>A0A419R6G6_9SPHN</name>
<dbReference type="PANTHER" id="PTHR38039:SF1">
    <property type="entry name" value="TOXIN YOEB"/>
    <property type="match status" value="1"/>
</dbReference>
<dbReference type="RefSeq" id="WP_120105827.1">
    <property type="nucleotide sequence ID" value="NZ_RAHJ01000001.1"/>
</dbReference>
<protein>
    <recommendedName>
        <fullName evidence="6">Putative mRNA interferase YoeB</fullName>
    </recommendedName>
</protein>
<dbReference type="OrthoDB" id="9801102at2"/>
<dbReference type="Pfam" id="PF06769">
    <property type="entry name" value="YoeB_toxin"/>
    <property type="match status" value="1"/>
</dbReference>
<reference evidence="7 8" key="1">
    <citation type="submission" date="2018-09" db="EMBL/GenBank/DDBJ databases">
        <title>Altererythrobacter sp.Ery1 and Ery12, the genome sequencing of novel strains in genus Alterythrobacter.</title>
        <authorList>
            <person name="Cheng H."/>
            <person name="Wu Y.-H."/>
            <person name="Fang C."/>
            <person name="Xu X.-W."/>
        </authorList>
    </citation>
    <scope>NUCLEOTIDE SEQUENCE [LARGE SCALE GENOMIC DNA]</scope>
    <source>
        <strain evidence="7 8">Ery12</strain>
    </source>
</reference>
<evidence type="ECO:0000256" key="6">
    <source>
        <dbReference type="ARBA" id="ARBA00030388"/>
    </source>
</evidence>
<keyword evidence="2" id="KW-1277">Toxin-antitoxin system</keyword>